<dbReference type="EMBL" id="CP090823">
    <property type="protein sequence ID" value="WNS48434.1"/>
    <property type="molecule type" value="Genomic_DNA"/>
</dbReference>
<proteinExistence type="predicted"/>
<protein>
    <submittedName>
        <fullName evidence="1">Uncharacterized protein</fullName>
    </submittedName>
</protein>
<dbReference type="Gene3D" id="2.60.40.2460">
    <property type="entry name" value="Phage bIL170 RBP, head domain"/>
    <property type="match status" value="1"/>
</dbReference>
<dbReference type="InterPro" id="IPR043123">
    <property type="entry name" value="Phage_bIL170_RBP_head"/>
</dbReference>
<gene>
    <name evidence="1" type="ORF">LL229_03425</name>
</gene>
<sequence length="1793" mass="187930">MKIVASNSLTVSNVNDGTITHTAYAYSSDGTDRFTTTYPRFNLLDGTKDFSGDWTNSSSWENDGTYKGLTVKKKTVAWSGIYKIFTAPKDGVYTFSAYVKGLGSSANVTRFVEIWDIHGKKKWTSNSNALMGNNFDWLRDSYTETLKTGDTVWSRYEITGSGADSILWTAGHKWEQGSTATPYMPSASEATTADYPSYIGQYTDFTQADSTKSTDYTWSLIRGNDGKDGATGKNGVAGKDGVGIKTTVITYAISTSGTIAPNTGWTSSVPSLVKGQYLWTKTVWTYTDNTSETGYSVSYIAKDGNNGHDGFPGKDGVGISNTIIEYVGAVSGTSKPTGGWSTTIPTVPAGQYLWTRTTWQYTDGTSEQGYINALMGLTGASGRDGIAGKDGKGIKATAITYQASTNGTTAPTGTWSTSVPSVAKGSFLWTRTIWTYTDNTTETGYAVAYMGTNGNNGTNGIAGKDGTGIKTTTITYAVGTSGTTAPNTGWSTTIPTVPAGQYLWTRTTWQYTDGTSEQGYINALMGLTGASGRDGIAGKDGKGIKATAITYQASTNGTTAPTGTWSTSVPSVAKGSFLWTRTIWTYTDNTTETGYAVAYMGTNGNNGTNGIAGKDGTGIKTTTITYAVGTSGTTAPNTGWSTTIPTVPAGQYLWTRTTWQYTDGTSEQGYINALMGLTGASGRDGIAGKDGKGIKATAITYQASTNGTTAPTGTWSTSVPSVAKGSFLWTRTIWTYTDNTTETGYAVAYMGTNGNNGTNGIAGKDGVGIKTTVITYAISTSGTIAPNTGWTSSVPSLVKGQYLWTKTVWTYTDNTSETGYSVSYIAKDGNNGHDGFPGKDGVGISNTIIEYVGAVSGTSKPTGGWSTTIPTVPAGQYLWTRTTWQYTDGTSEQGYINALMGLTGASGRDGIAGKDGKGIKATAITYQASTNGTTAPTGTWSTSVPSVAKGSFLWTRTIWTYTDNTTETGYAVAYMGTNGNNGTNGIAGKDGTGIKTTTITYAVGTSGTTAPNTGWSTTIPTVPAGQYLWTRTTWQYTDGTSEQGYINALMGLTGASGRDGIAGKDGKGIKATAITYQASTNGTTAPTGTWSTSVPSVAKGSFLWTRTIWTYTDNTTETGYAVAYMGTNGNNGTNGIAGKDGVGIKTTVITYAISTSGTIAPNTGWTSSVPSLVKGQYLWTKTVWTYTDNTSETGYSVSYIAKDGNNGHDGFPGKDGVGISNTIIEYVGAVSGTSKPTGGWSTTIPTVPAGQYLWTRTTWQYTDGTSEQGYINALMGLTGASGRDGIAGKDGKGIKATAITYQASTNGTTAPTGTWSTSVPSVAKGSFLWTRTIWTYTDNTTETGYAVAYMGTNGNNGTNGIAGKDGVGIKTTVITYAISTSGTIAPNTGWTSSVPSLVKGQYLWTKTVWTYTDNTSETGYSVSYIAKDGNNGHDGFPGKDGVGIKTTTITYAGSTSGTTAPNTGWSTTIPTVPAGQYLWTKTLWTYTDNSSETGYSVAKMGNNGTTGPQGPPGSNGAPGKIVSNTEPTTRFKGLTWKYSGTSDLKASDGTVIHPNTEYYYNGTHWMINYLSANNIEANSIKADKIDAKNLTITDGEFVSTTTNGPVTTSTEIKDNHIAISKTDGTVNTKNDLAVDTEQGFAMKFTNNTTGLTREASVNFQGVSTSDSNGNYAQLTPQGTKLSTDVPWTDITRASGVGTSGTLRARINNGVFYAQSKDVTIPSIAPNSLITIGTISSKFSGVSGFDTLGLLYSPGQLSVASVTVGNDGKINIGNPNPTTMSGKVIQFSINIPLG</sequence>
<dbReference type="Proteomes" id="UP001055586">
    <property type="component" value="Chromosome"/>
</dbReference>
<accession>A0AAF0W3B5</accession>
<evidence type="ECO:0000313" key="1">
    <source>
        <dbReference type="EMBL" id="WNS48434.1"/>
    </source>
</evidence>
<name>A0AAF0W3B5_LACLL</name>
<evidence type="ECO:0000313" key="2">
    <source>
        <dbReference type="Proteomes" id="UP001055586"/>
    </source>
</evidence>
<reference evidence="1" key="1">
    <citation type="submission" date="2023-09" db="EMBL/GenBank/DDBJ databases">
        <title>Complete Genomes and Methylome analysis of Lactococcus lactis subs lactis strains.</title>
        <authorList>
            <person name="Fomenkov A."/>
            <person name="McDonnell B."/>
            <person name="Sun L."/>
            <person name="Van Sinderen D."/>
            <person name="Roberts R.J."/>
        </authorList>
    </citation>
    <scope>NUCLEOTIDE SEQUENCE</scope>
    <source>
        <strain evidence="1">229</strain>
    </source>
</reference>
<organism evidence="1 2">
    <name type="scientific">Lactococcus lactis subsp. lactis</name>
    <name type="common">Streptococcus lactis</name>
    <dbReference type="NCBI Taxonomy" id="1360"/>
    <lineage>
        <taxon>Bacteria</taxon>
        <taxon>Bacillati</taxon>
        <taxon>Bacillota</taxon>
        <taxon>Bacilli</taxon>
        <taxon>Lactobacillales</taxon>
        <taxon>Streptococcaceae</taxon>
        <taxon>Lactococcus</taxon>
    </lineage>
</organism>
<dbReference type="RefSeq" id="WP_317983295.1">
    <property type="nucleotide sequence ID" value="NZ_CP090823.2"/>
</dbReference>